<gene>
    <name evidence="2" type="ORF">TCAL_16058</name>
</gene>
<feature type="domain" description="Integrase catalytic" evidence="1">
    <location>
        <begin position="1"/>
        <end position="71"/>
    </location>
</feature>
<reference evidence="2 3" key="1">
    <citation type="journal article" date="2018" name="Nat. Ecol. Evol.">
        <title>Genomic signatures of mitonuclear coevolution across populations of Tigriopus californicus.</title>
        <authorList>
            <person name="Barreto F.S."/>
            <person name="Watson E.T."/>
            <person name="Lima T.G."/>
            <person name="Willett C.S."/>
            <person name="Edmands S."/>
            <person name="Li W."/>
            <person name="Burton R.S."/>
        </authorList>
    </citation>
    <scope>NUCLEOTIDE SEQUENCE [LARGE SCALE GENOMIC DNA]</scope>
    <source>
        <strain evidence="2 3">San Diego</strain>
    </source>
</reference>
<name>A0A553PQD9_TIGCA</name>
<dbReference type="STRING" id="6832.A0A553PQD9"/>
<dbReference type="AlphaFoldDB" id="A0A553PQD9"/>
<dbReference type="PANTHER" id="PTHR37984">
    <property type="entry name" value="PROTEIN CBG26694"/>
    <property type="match status" value="1"/>
</dbReference>
<evidence type="ECO:0000313" key="3">
    <source>
        <dbReference type="Proteomes" id="UP000318571"/>
    </source>
</evidence>
<evidence type="ECO:0000259" key="1">
    <source>
        <dbReference type="PROSITE" id="PS50994"/>
    </source>
</evidence>
<keyword evidence="3" id="KW-1185">Reference proteome</keyword>
<evidence type="ECO:0000313" key="2">
    <source>
        <dbReference type="EMBL" id="TRY79881.1"/>
    </source>
</evidence>
<dbReference type="PROSITE" id="PS50994">
    <property type="entry name" value="INTEGRASE"/>
    <property type="match status" value="1"/>
</dbReference>
<dbReference type="Gene3D" id="3.30.420.10">
    <property type="entry name" value="Ribonuclease H-like superfamily/Ribonuclease H"/>
    <property type="match status" value="1"/>
</dbReference>
<dbReference type="GO" id="GO:0015074">
    <property type="term" value="P:DNA integration"/>
    <property type="evidence" value="ECO:0007669"/>
    <property type="project" value="InterPro"/>
</dbReference>
<comment type="caution">
    <text evidence="2">The sequence shown here is derived from an EMBL/GenBank/DDBJ whole genome shotgun (WGS) entry which is preliminary data.</text>
</comment>
<dbReference type="InterPro" id="IPR012337">
    <property type="entry name" value="RNaseH-like_sf"/>
</dbReference>
<feature type="non-terminal residue" evidence="2">
    <location>
        <position position="165"/>
    </location>
</feature>
<dbReference type="InterPro" id="IPR050951">
    <property type="entry name" value="Retrovirus_Pol_polyprotein"/>
</dbReference>
<organism evidence="2 3">
    <name type="scientific">Tigriopus californicus</name>
    <name type="common">Marine copepod</name>
    <dbReference type="NCBI Taxonomy" id="6832"/>
    <lineage>
        <taxon>Eukaryota</taxon>
        <taxon>Metazoa</taxon>
        <taxon>Ecdysozoa</taxon>
        <taxon>Arthropoda</taxon>
        <taxon>Crustacea</taxon>
        <taxon>Multicrustacea</taxon>
        <taxon>Hexanauplia</taxon>
        <taxon>Copepoda</taxon>
        <taxon>Harpacticoida</taxon>
        <taxon>Harpacticidae</taxon>
        <taxon>Tigriopus</taxon>
    </lineage>
</organism>
<feature type="non-terminal residue" evidence="2">
    <location>
        <position position="1"/>
    </location>
</feature>
<dbReference type="InterPro" id="IPR001584">
    <property type="entry name" value="Integrase_cat-core"/>
</dbReference>
<dbReference type="SUPFAM" id="SSF53098">
    <property type="entry name" value="Ribonuclease H-like"/>
    <property type="match status" value="1"/>
</dbReference>
<proteinExistence type="predicted"/>
<dbReference type="GO" id="GO:0003676">
    <property type="term" value="F:nucleic acid binding"/>
    <property type="evidence" value="ECO:0007669"/>
    <property type="project" value="InterPro"/>
</dbReference>
<dbReference type="PANTHER" id="PTHR37984:SF5">
    <property type="entry name" value="PROTEIN NYNRIN-LIKE"/>
    <property type="match status" value="1"/>
</dbReference>
<dbReference type="InterPro" id="IPR036397">
    <property type="entry name" value="RNaseH_sf"/>
</dbReference>
<accession>A0A553PQD9</accession>
<dbReference type="EMBL" id="VCGU01000002">
    <property type="protein sequence ID" value="TRY79881.1"/>
    <property type="molecule type" value="Genomic_DNA"/>
</dbReference>
<sequence>LSGWPCIGDLGHSASSTTLINFIRQKFSEVGVPHKLITDVAPQFSGRKFRQFCKIWQIAYELSTPHFPQSNEWRNTPRFNGKSPSEIVYGRPMLSFVFAHSKTFSPKWTDLAKTLDKPKLIQNGDKLELFVPYELEILLTSKNQNRNYGNSRVLLLRLAFAEITT</sequence>
<dbReference type="Proteomes" id="UP000318571">
    <property type="component" value="Chromosome 6"/>
</dbReference>
<protein>
    <recommendedName>
        <fullName evidence="1">Integrase catalytic domain-containing protein</fullName>
    </recommendedName>
</protein>